<comment type="similarity">
    <text evidence="1">Belongs to the dynein light chain family.</text>
</comment>
<evidence type="ECO:0000256" key="1">
    <source>
        <dbReference type="RuleBase" id="RU365010"/>
    </source>
</evidence>
<dbReference type="GO" id="GO:0030286">
    <property type="term" value="C:dynein complex"/>
    <property type="evidence" value="ECO:0007669"/>
    <property type="project" value="UniProtKB-KW"/>
</dbReference>
<dbReference type="Gene3D" id="3.30.740.10">
    <property type="entry name" value="Protein Inhibitor Of Neuronal Nitric Oxide Synthase"/>
    <property type="match status" value="1"/>
</dbReference>
<organism evidence="2">
    <name type="scientific">Trepomonas sp. PC1</name>
    <dbReference type="NCBI Taxonomy" id="1076344"/>
    <lineage>
        <taxon>Eukaryota</taxon>
        <taxon>Metamonada</taxon>
        <taxon>Diplomonadida</taxon>
        <taxon>Hexamitidae</taxon>
        <taxon>Hexamitinae</taxon>
        <taxon>Trepomonas</taxon>
    </lineage>
</organism>
<evidence type="ECO:0000313" key="2">
    <source>
        <dbReference type="EMBL" id="JAP94363.1"/>
    </source>
</evidence>
<dbReference type="GO" id="GO:0005874">
    <property type="term" value="C:microtubule"/>
    <property type="evidence" value="ECO:0007669"/>
    <property type="project" value="UniProtKB-KW"/>
</dbReference>
<dbReference type="GO" id="GO:0007017">
    <property type="term" value="P:microtubule-based process"/>
    <property type="evidence" value="ECO:0007669"/>
    <property type="project" value="InterPro"/>
</dbReference>
<keyword evidence="1" id="KW-0243">Dynein</keyword>
<comment type="subcellular location">
    <subcellularLocation>
        <location evidence="1">Cytoplasm</location>
        <location evidence="1">Cytoskeleton</location>
    </subcellularLocation>
</comment>
<protein>
    <recommendedName>
        <fullName evidence="1">Dynein light chain</fullName>
    </recommendedName>
</protein>
<dbReference type="SMART" id="SM01375">
    <property type="entry name" value="Dynein_light"/>
    <property type="match status" value="1"/>
</dbReference>
<sequence>MINSDMKDEMREQVQRLTVDCFKVANKTGGDYAQVLKDSLDLKFGPTWHVIIGKSFGSDVMHEVFHYFQCQYGSWQVIAFKAGYL</sequence>
<dbReference type="InterPro" id="IPR037177">
    <property type="entry name" value="DLC_sf"/>
</dbReference>
<dbReference type="SUPFAM" id="SSF54648">
    <property type="entry name" value="DLC"/>
    <property type="match status" value="1"/>
</dbReference>
<name>A0A146KC70_9EUKA</name>
<keyword evidence="1" id="KW-0505">Motor protein</keyword>
<proteinExistence type="inferred from homology"/>
<reference evidence="2" key="1">
    <citation type="submission" date="2015-07" db="EMBL/GenBank/DDBJ databases">
        <title>Adaptation to a free-living lifestyle via gene acquisitions in the diplomonad Trepomonas sp. PC1.</title>
        <authorList>
            <person name="Xu F."/>
            <person name="Jerlstrom-Hultqvist J."/>
            <person name="Kolisko M."/>
            <person name="Simpson A.G.B."/>
            <person name="Roger A.J."/>
            <person name="Svard S.G."/>
            <person name="Andersson J.O."/>
        </authorList>
    </citation>
    <scope>NUCLEOTIDE SEQUENCE</scope>
    <source>
        <strain evidence="2">PC1</strain>
    </source>
</reference>
<dbReference type="InterPro" id="IPR001372">
    <property type="entry name" value="Dynein_light_chain_typ-1/2"/>
</dbReference>
<keyword evidence="1" id="KW-0206">Cytoskeleton</keyword>
<dbReference type="AlphaFoldDB" id="A0A146KC70"/>
<dbReference type="EMBL" id="GDID01002243">
    <property type="protein sequence ID" value="JAP94363.1"/>
    <property type="molecule type" value="Transcribed_RNA"/>
</dbReference>
<gene>
    <name evidence="2" type="ORF">TPC1_13009</name>
</gene>
<keyword evidence="1" id="KW-0493">Microtubule</keyword>
<keyword evidence="1" id="KW-0963">Cytoplasm</keyword>
<dbReference type="PANTHER" id="PTHR11886">
    <property type="entry name" value="DYNEIN LIGHT CHAIN"/>
    <property type="match status" value="1"/>
</dbReference>
<dbReference type="Pfam" id="PF01221">
    <property type="entry name" value="Dynein_light"/>
    <property type="match status" value="1"/>
</dbReference>
<accession>A0A146KC70</accession>